<sequence>MSKWPAIVRVTQRVLDPSAQCGPLVVTAVPSPPALRPPTDTPYLVRSKNGIKCRVGIVNKPFVFGVSMGAHNSSERIVMTRAACRTERTDEYNREMAQRVTKADADGCHATRNHTLDITPKLKGQSKRLITSWLTLDCYLAPGDCMLAVRMMVCR</sequence>
<dbReference type="Proteomes" id="UP000837857">
    <property type="component" value="Chromosome 13"/>
</dbReference>
<gene>
    <name evidence="1" type="ORF">IPOD504_LOCUS3249</name>
</gene>
<dbReference type="EMBL" id="OW152825">
    <property type="protein sequence ID" value="CAH2041565.1"/>
    <property type="molecule type" value="Genomic_DNA"/>
</dbReference>
<evidence type="ECO:0000313" key="1">
    <source>
        <dbReference type="EMBL" id="CAH2041565.1"/>
    </source>
</evidence>
<keyword evidence="2" id="KW-1185">Reference proteome</keyword>
<name>A0ABN8HUJ5_9NEOP</name>
<accession>A0ABN8HUJ5</accession>
<reference evidence="1" key="1">
    <citation type="submission" date="2022-03" db="EMBL/GenBank/DDBJ databases">
        <authorList>
            <person name="Martin H S."/>
        </authorList>
    </citation>
    <scope>NUCLEOTIDE SEQUENCE</scope>
</reference>
<feature type="non-terminal residue" evidence="1">
    <location>
        <position position="155"/>
    </location>
</feature>
<organism evidence="1 2">
    <name type="scientific">Iphiclides podalirius</name>
    <name type="common">scarce swallowtail</name>
    <dbReference type="NCBI Taxonomy" id="110791"/>
    <lineage>
        <taxon>Eukaryota</taxon>
        <taxon>Metazoa</taxon>
        <taxon>Ecdysozoa</taxon>
        <taxon>Arthropoda</taxon>
        <taxon>Hexapoda</taxon>
        <taxon>Insecta</taxon>
        <taxon>Pterygota</taxon>
        <taxon>Neoptera</taxon>
        <taxon>Endopterygota</taxon>
        <taxon>Lepidoptera</taxon>
        <taxon>Glossata</taxon>
        <taxon>Ditrysia</taxon>
        <taxon>Papilionoidea</taxon>
        <taxon>Papilionidae</taxon>
        <taxon>Papilioninae</taxon>
        <taxon>Iphiclides</taxon>
    </lineage>
</organism>
<proteinExistence type="predicted"/>
<protein>
    <submittedName>
        <fullName evidence="1">Uncharacterized protein</fullName>
    </submittedName>
</protein>
<evidence type="ECO:0000313" key="2">
    <source>
        <dbReference type="Proteomes" id="UP000837857"/>
    </source>
</evidence>